<dbReference type="EMBL" id="JADWDC010000009">
    <property type="protein sequence ID" value="MCC0176472.1"/>
    <property type="molecule type" value="Genomic_DNA"/>
</dbReference>
<evidence type="ECO:0000313" key="1">
    <source>
        <dbReference type="EMBL" id="MCC0176472.1"/>
    </source>
</evidence>
<name>A0A964FF01_9CYAN</name>
<dbReference type="Proteomes" id="UP000729733">
    <property type="component" value="Unassembled WGS sequence"/>
</dbReference>
<accession>A0A964FF01</accession>
<dbReference type="AlphaFoldDB" id="A0A964FF01"/>
<dbReference type="RefSeq" id="WP_229639510.1">
    <property type="nucleotide sequence ID" value="NZ_JADWDC010000009.1"/>
</dbReference>
<organism evidence="1 2">
    <name type="scientific">Waterburya agarophytonicola KI4</name>
    <dbReference type="NCBI Taxonomy" id="2874699"/>
    <lineage>
        <taxon>Bacteria</taxon>
        <taxon>Bacillati</taxon>
        <taxon>Cyanobacteriota</taxon>
        <taxon>Cyanophyceae</taxon>
        <taxon>Pleurocapsales</taxon>
        <taxon>Hyellaceae</taxon>
        <taxon>Waterburya</taxon>
        <taxon>Waterburya agarophytonicola</taxon>
    </lineage>
</organism>
<keyword evidence="2" id="KW-1185">Reference proteome</keyword>
<reference evidence="1" key="1">
    <citation type="journal article" date="2021" name="Antonie Van Leeuwenhoek">
        <title>Draft genome and description of Waterburya agarophytonicola gen. nov. sp. nov. (Pleurocapsales, Cyanobacteria): a seaweed symbiont.</title>
        <authorList>
            <person name="Bonthond G."/>
            <person name="Shalygin S."/>
            <person name="Bayer T."/>
            <person name="Weinberger F."/>
        </authorList>
    </citation>
    <scope>NUCLEOTIDE SEQUENCE</scope>
    <source>
        <strain evidence="1">KI4</strain>
    </source>
</reference>
<sequence length="203" mass="23355">MLVDRNDERSLKRQFHCPTRPQFSNSQGSVRRYLSDGHYLLHFLVWRWQSLGGCNSKGEGSDRHFFFSVIFILLTLLVSGCDRSKLTQCEQIFRIVSEVNHSSQNISYTEDQSSMKSWLEAASMMDKAANQIQALHVNNPQLIKHQNKLVTIYRIYSQATYDAVQARESKNLEALDLARIDAGEAGKIHQDAIKEINNYCLDR</sequence>
<proteinExistence type="predicted"/>
<comment type="caution">
    <text evidence="1">The sequence shown here is derived from an EMBL/GenBank/DDBJ whole genome shotgun (WGS) entry which is preliminary data.</text>
</comment>
<protein>
    <submittedName>
        <fullName evidence="1">Uncharacterized protein</fullName>
    </submittedName>
</protein>
<gene>
    <name evidence="1" type="ORF">I4641_05705</name>
</gene>
<evidence type="ECO:0000313" key="2">
    <source>
        <dbReference type="Proteomes" id="UP000729733"/>
    </source>
</evidence>